<dbReference type="EMBL" id="CATKSH010000001">
    <property type="protein sequence ID" value="CAI9119257.1"/>
    <property type="molecule type" value="Genomic_DNA"/>
</dbReference>
<evidence type="ECO:0000259" key="3">
    <source>
        <dbReference type="Pfam" id="PF00326"/>
    </source>
</evidence>
<feature type="signal peptide" evidence="2">
    <location>
        <begin position="1"/>
        <end position="23"/>
    </location>
</feature>
<dbReference type="Gene3D" id="3.40.50.1820">
    <property type="entry name" value="alpha/beta hydrolase"/>
    <property type="match status" value="1"/>
</dbReference>
<dbReference type="AlphaFoldDB" id="A0AA35UTP0"/>
<dbReference type="GO" id="GO:0004252">
    <property type="term" value="F:serine-type endopeptidase activity"/>
    <property type="evidence" value="ECO:0007669"/>
    <property type="project" value="TreeGrafter"/>
</dbReference>
<keyword evidence="2" id="KW-0732">Signal</keyword>
<evidence type="ECO:0000313" key="5">
    <source>
        <dbReference type="Proteomes" id="UP001176960"/>
    </source>
</evidence>
<feature type="domain" description="Peptidase S9 prolyl oligopeptidase catalytic" evidence="3">
    <location>
        <begin position="452"/>
        <end position="652"/>
    </location>
</feature>
<evidence type="ECO:0000313" key="4">
    <source>
        <dbReference type="EMBL" id="CAI9119257.1"/>
    </source>
</evidence>
<dbReference type="SUPFAM" id="SSF53474">
    <property type="entry name" value="alpha/beta-Hydrolases"/>
    <property type="match status" value="1"/>
</dbReference>
<sequence length="653" mass="70424">MREHVFALLLLAGASVPLAAAQAAPLMHLFSEPALSSDGRHLATLEGDENPKPGEHVIKHIVLRDLTGPADAVTTTVDTGCPTCTLSDLTWSRDGQHLAFIMRQPGDAMRRVEIVDVTGAHRQERLAFKGSLQDLRFGPDGTLAVLAIENARRDPGALQAGAPQTGEIDAQEDEQRIATVVDGHLEWQSPADLYVYEYDWRTDGPSGKATFVGTGAAGNGDNNWWLAHLFAFENGQSRLLYAPPIDQQLGLPHVSPDGRSVVFIGGLMSDFSFFGGDVFSLELDTSHAKPRNLTPGLPATVTGLSWCGSRLVASALQGAQSVFFSVGAGKPEEMGRSDDLISTGGGEPGLVCAGDQSAAVRQSFTVAPELVAGPIGRWKPLTRANADMPANAHARSVTWKSDGFTVQGWLLTPLERKPGVEHEGKVPLVTKVHGGPSGAVTPRYLATRTMNKELLDGGYDIFMPSPRGSYGQGEAFTRANRKDFGHGDLRDILRGVDAVEKIAPVDDGRLGIMGYSYGGYMTMWTVTQTNRFKAAVAGGGIANWQSYYGQNGISGWMPPFFGATVYDDPAVYAKSSPINFIRNVKTPTFIYVGANDEECPPAQSLEFYRALKFLGVPTKLVIYPGEGHGIRDPHHDQDSNERSVAWFDTYLSK</sequence>
<dbReference type="SUPFAM" id="SSF82171">
    <property type="entry name" value="DPP6 N-terminal domain-like"/>
    <property type="match status" value="1"/>
</dbReference>
<dbReference type="GO" id="GO:0006508">
    <property type="term" value="P:proteolysis"/>
    <property type="evidence" value="ECO:0007669"/>
    <property type="project" value="InterPro"/>
</dbReference>
<keyword evidence="1" id="KW-0378">Hydrolase</keyword>
<evidence type="ECO:0000256" key="2">
    <source>
        <dbReference type="SAM" id="SignalP"/>
    </source>
</evidence>
<dbReference type="InterPro" id="IPR001375">
    <property type="entry name" value="Peptidase_S9_cat"/>
</dbReference>
<comment type="caution">
    <text evidence="4">The sequence shown here is derived from an EMBL/GenBank/DDBJ whole genome shotgun (WGS) entry which is preliminary data.</text>
</comment>
<proteinExistence type="predicted"/>
<dbReference type="PANTHER" id="PTHR42776:SF27">
    <property type="entry name" value="DIPEPTIDYL PEPTIDASE FAMILY MEMBER 6"/>
    <property type="match status" value="1"/>
</dbReference>
<keyword evidence="5" id="KW-1185">Reference proteome</keyword>
<gene>
    <name evidence="4" type="ORF">LMG32879_000070</name>
</gene>
<reference evidence="4" key="1">
    <citation type="submission" date="2023-03" db="EMBL/GenBank/DDBJ databases">
        <authorList>
            <person name="Cleenwerck I."/>
        </authorList>
    </citation>
    <scope>NUCLEOTIDE SEQUENCE</scope>
    <source>
        <strain evidence="4">LMG 32879</strain>
    </source>
</reference>
<dbReference type="RefSeq" id="WP_289842420.1">
    <property type="nucleotide sequence ID" value="NZ_CATKSH010000001.1"/>
</dbReference>
<dbReference type="Proteomes" id="UP001176960">
    <property type="component" value="Unassembled WGS sequence"/>
</dbReference>
<accession>A0AA35UTP0</accession>
<evidence type="ECO:0000256" key="1">
    <source>
        <dbReference type="ARBA" id="ARBA00022801"/>
    </source>
</evidence>
<dbReference type="InterPro" id="IPR011042">
    <property type="entry name" value="6-blade_b-propeller_TolB-like"/>
</dbReference>
<dbReference type="PANTHER" id="PTHR42776">
    <property type="entry name" value="SERINE PEPTIDASE S9 FAMILY MEMBER"/>
    <property type="match status" value="1"/>
</dbReference>
<dbReference type="Pfam" id="PF00326">
    <property type="entry name" value="Peptidase_S9"/>
    <property type="match status" value="1"/>
</dbReference>
<feature type="chain" id="PRO_5041349567" evidence="2">
    <location>
        <begin position="24"/>
        <end position="653"/>
    </location>
</feature>
<name>A0AA35UTP0_9PROT</name>
<protein>
    <submittedName>
        <fullName evidence="4">S9 family peptidase</fullName>
    </submittedName>
</protein>
<organism evidence="4 5">
    <name type="scientific">Brytella acorum</name>
    <dbReference type="NCBI Taxonomy" id="2959299"/>
    <lineage>
        <taxon>Bacteria</taxon>
        <taxon>Pseudomonadati</taxon>
        <taxon>Pseudomonadota</taxon>
        <taxon>Alphaproteobacteria</taxon>
        <taxon>Acetobacterales</taxon>
        <taxon>Acetobacteraceae</taxon>
        <taxon>Brytella</taxon>
    </lineage>
</organism>
<dbReference type="InterPro" id="IPR029058">
    <property type="entry name" value="AB_hydrolase_fold"/>
</dbReference>
<dbReference type="Gene3D" id="2.120.10.30">
    <property type="entry name" value="TolB, C-terminal domain"/>
    <property type="match status" value="1"/>
</dbReference>